<dbReference type="PANTHER" id="PTHR12630:SF1">
    <property type="entry name" value="GLUCOSIDASE 2 SUBUNIT BETA"/>
    <property type="match status" value="1"/>
</dbReference>
<evidence type="ECO:0000313" key="4">
    <source>
        <dbReference type="EMBL" id="KAJ3685082.1"/>
    </source>
</evidence>
<dbReference type="Pfam" id="PF12999">
    <property type="entry name" value="PRKCSH-like"/>
    <property type="match status" value="1"/>
</dbReference>
<keyword evidence="1" id="KW-1133">Transmembrane helix</keyword>
<dbReference type="Proteomes" id="UP001210211">
    <property type="component" value="Unassembled WGS sequence"/>
</dbReference>
<gene>
    <name evidence="4" type="ORF">LUZ61_014246</name>
</gene>
<keyword evidence="1" id="KW-0472">Membrane</keyword>
<dbReference type="InterPro" id="IPR039794">
    <property type="entry name" value="Gtb1-like"/>
</dbReference>
<keyword evidence="5" id="KW-1185">Reference proteome</keyword>
<accession>A0AAD5WAQ0</accession>
<sequence>MSTSSILLSSLAPFCFLFSFASVLFSSSALRGVAPQDEKYYFDGAVIRCRDGSGSFSRDRLNDGFCDCGDGTDEPGTSACPEGKFYCQNIGDSPRFLFSSFVNDRICDCCDGSDEYESDITCPNTCRKDNVAEDRKSDHGLEGANLDKGGAVENKDSLDVEDLLHKLTGLRIVAVLELVIVVSAVTFCLCYRRTRTRRRRFTLKY</sequence>
<evidence type="ECO:0000256" key="2">
    <source>
        <dbReference type="SAM" id="SignalP"/>
    </source>
</evidence>
<keyword evidence="2" id="KW-0732">Signal</keyword>
<feature type="transmembrane region" description="Helical" evidence="1">
    <location>
        <begin position="172"/>
        <end position="191"/>
    </location>
</feature>
<evidence type="ECO:0000313" key="5">
    <source>
        <dbReference type="Proteomes" id="UP001210211"/>
    </source>
</evidence>
<feature type="chain" id="PRO_5042276152" description="Glucosidase II beta subunit N-terminal domain-containing protein" evidence="2">
    <location>
        <begin position="22"/>
        <end position="205"/>
    </location>
</feature>
<reference evidence="4 5" key="1">
    <citation type="journal article" date="2022" name="Cell">
        <title>Repeat-based holocentromeres influence genome architecture and karyotype evolution.</title>
        <authorList>
            <person name="Hofstatter P.G."/>
            <person name="Thangavel G."/>
            <person name="Lux T."/>
            <person name="Neumann P."/>
            <person name="Vondrak T."/>
            <person name="Novak P."/>
            <person name="Zhang M."/>
            <person name="Costa L."/>
            <person name="Castellani M."/>
            <person name="Scott A."/>
            <person name="Toegelov H."/>
            <person name="Fuchs J."/>
            <person name="Mata-Sucre Y."/>
            <person name="Dias Y."/>
            <person name="Vanzela A.L.L."/>
            <person name="Huettel B."/>
            <person name="Almeida C.C.S."/>
            <person name="Simkova H."/>
            <person name="Souza G."/>
            <person name="Pedrosa-Harand A."/>
            <person name="Macas J."/>
            <person name="Mayer K.F.X."/>
            <person name="Houben A."/>
            <person name="Marques A."/>
        </authorList>
    </citation>
    <scope>NUCLEOTIDE SEQUENCE [LARGE SCALE GENOMIC DNA]</scope>
    <source>
        <strain evidence="4">RhyTen1mFocal</strain>
    </source>
</reference>
<dbReference type="InterPro" id="IPR028146">
    <property type="entry name" value="PRKCSH_N"/>
</dbReference>
<evidence type="ECO:0000256" key="1">
    <source>
        <dbReference type="SAM" id="Phobius"/>
    </source>
</evidence>
<evidence type="ECO:0000259" key="3">
    <source>
        <dbReference type="Pfam" id="PF12999"/>
    </source>
</evidence>
<dbReference type="EMBL" id="JAMRDG010000002">
    <property type="protein sequence ID" value="KAJ3685082.1"/>
    <property type="molecule type" value="Genomic_DNA"/>
</dbReference>
<dbReference type="GO" id="GO:0006491">
    <property type="term" value="P:N-glycan processing"/>
    <property type="evidence" value="ECO:0007669"/>
    <property type="project" value="TreeGrafter"/>
</dbReference>
<dbReference type="PANTHER" id="PTHR12630">
    <property type="entry name" value="N-LINKED OLIGOSACCHARIDE PROCESSING"/>
    <property type="match status" value="1"/>
</dbReference>
<name>A0AAD5WAQ0_9POAL</name>
<dbReference type="AlphaFoldDB" id="A0AAD5WAQ0"/>
<proteinExistence type="predicted"/>
<comment type="caution">
    <text evidence="4">The sequence shown here is derived from an EMBL/GenBank/DDBJ whole genome shotgun (WGS) entry which is preliminary data.</text>
</comment>
<feature type="signal peptide" evidence="2">
    <location>
        <begin position="1"/>
        <end position="21"/>
    </location>
</feature>
<dbReference type="GO" id="GO:0017177">
    <property type="term" value="C:glucosidase II complex"/>
    <property type="evidence" value="ECO:0007669"/>
    <property type="project" value="TreeGrafter"/>
</dbReference>
<keyword evidence="1" id="KW-0812">Transmembrane</keyword>
<organism evidence="4 5">
    <name type="scientific">Rhynchospora tenuis</name>
    <dbReference type="NCBI Taxonomy" id="198213"/>
    <lineage>
        <taxon>Eukaryota</taxon>
        <taxon>Viridiplantae</taxon>
        <taxon>Streptophyta</taxon>
        <taxon>Embryophyta</taxon>
        <taxon>Tracheophyta</taxon>
        <taxon>Spermatophyta</taxon>
        <taxon>Magnoliopsida</taxon>
        <taxon>Liliopsida</taxon>
        <taxon>Poales</taxon>
        <taxon>Cyperaceae</taxon>
        <taxon>Cyperoideae</taxon>
        <taxon>Rhynchosporeae</taxon>
        <taxon>Rhynchospora</taxon>
    </lineage>
</organism>
<protein>
    <recommendedName>
        <fullName evidence="3">Glucosidase II beta subunit N-terminal domain-containing protein</fullName>
    </recommendedName>
</protein>
<feature type="domain" description="Glucosidase II beta subunit N-terminal" evidence="3">
    <location>
        <begin position="27"/>
        <end position="130"/>
    </location>
</feature>